<keyword evidence="3" id="KW-1185">Reference proteome</keyword>
<sequence length="190" mass="20584">MNRTGSRPLSRRAFVAAAGVGAGCLAGCLNRSEEPEGDSEDEPEPIELVDHPGDEPIEPPEEYRCPVCNMLPADWDNSNAQLVHEGEGATFFDSAGCLFNYYVDPAKEGGPDAEISAVWTTGHESLDLIDATEASFVLEHDQERIDAPMDSPVPFADRDDAVAYVEEYDDLTEDDIVGLKDADSEAASIY</sequence>
<feature type="compositionally biased region" description="Acidic residues" evidence="1">
    <location>
        <begin position="35"/>
        <end position="47"/>
    </location>
</feature>
<evidence type="ECO:0000313" key="2">
    <source>
        <dbReference type="EMBL" id="SFS77000.1"/>
    </source>
</evidence>
<feature type="region of interest" description="Disordered" evidence="1">
    <location>
        <begin position="29"/>
        <end position="62"/>
    </location>
</feature>
<gene>
    <name evidence="2" type="ORF">SAMN04488556_2718</name>
</gene>
<dbReference type="PANTHER" id="PTHR41247:SF1">
    <property type="entry name" value="HTH-TYPE TRANSCRIPTIONAL REPRESSOR YCNK"/>
    <property type="match status" value="1"/>
</dbReference>
<dbReference type="PROSITE" id="PS51257">
    <property type="entry name" value="PROKAR_LIPOPROTEIN"/>
    <property type="match status" value="1"/>
</dbReference>
<dbReference type="RefSeq" id="WP_092905137.1">
    <property type="nucleotide sequence ID" value="NZ_FOZS01000002.1"/>
</dbReference>
<organism evidence="2 3">
    <name type="scientific">Halostagnicola kamekurae</name>
    <dbReference type="NCBI Taxonomy" id="619731"/>
    <lineage>
        <taxon>Archaea</taxon>
        <taxon>Methanobacteriati</taxon>
        <taxon>Methanobacteriota</taxon>
        <taxon>Stenosarchaea group</taxon>
        <taxon>Halobacteria</taxon>
        <taxon>Halobacteriales</taxon>
        <taxon>Natrialbaceae</taxon>
        <taxon>Halostagnicola</taxon>
    </lineage>
</organism>
<dbReference type="Proteomes" id="UP000199199">
    <property type="component" value="Unassembled WGS sequence"/>
</dbReference>
<protein>
    <submittedName>
        <fullName evidence="2">NosL protein</fullName>
    </submittedName>
</protein>
<evidence type="ECO:0000256" key="1">
    <source>
        <dbReference type="SAM" id="MobiDB-lite"/>
    </source>
</evidence>
<dbReference type="Pfam" id="PF05573">
    <property type="entry name" value="NosL"/>
    <property type="match status" value="1"/>
</dbReference>
<dbReference type="PANTHER" id="PTHR41247">
    <property type="entry name" value="HTH-TYPE TRANSCRIPTIONAL REPRESSOR YCNK"/>
    <property type="match status" value="1"/>
</dbReference>
<dbReference type="SUPFAM" id="SSF160387">
    <property type="entry name" value="NosL/MerB-like"/>
    <property type="match status" value="1"/>
</dbReference>
<reference evidence="3" key="1">
    <citation type="submission" date="2016-10" db="EMBL/GenBank/DDBJ databases">
        <authorList>
            <person name="Varghese N."/>
            <person name="Submissions S."/>
        </authorList>
    </citation>
    <scope>NUCLEOTIDE SEQUENCE [LARGE SCALE GENOMIC DNA]</scope>
    <source>
        <strain evidence="3">DSM 22427</strain>
    </source>
</reference>
<name>A0A1I6SJH6_9EURY</name>
<dbReference type="EMBL" id="FOZS01000002">
    <property type="protein sequence ID" value="SFS77000.1"/>
    <property type="molecule type" value="Genomic_DNA"/>
</dbReference>
<evidence type="ECO:0000313" key="3">
    <source>
        <dbReference type="Proteomes" id="UP000199199"/>
    </source>
</evidence>
<proteinExistence type="predicted"/>
<dbReference type="OrthoDB" id="241788at2157"/>
<dbReference type="InterPro" id="IPR008719">
    <property type="entry name" value="N2O_reductase_NosL"/>
</dbReference>
<accession>A0A1I6SJH6</accession>
<dbReference type="AlphaFoldDB" id="A0A1I6SJH6"/>